<feature type="compositionally biased region" description="Basic and acidic residues" evidence="1">
    <location>
        <begin position="760"/>
        <end position="796"/>
    </location>
</feature>
<protein>
    <recommendedName>
        <fullName evidence="4">MYCBP-associated protein</fullName>
    </recommendedName>
</protein>
<feature type="compositionally biased region" description="Low complexity" evidence="1">
    <location>
        <begin position="1"/>
        <end position="11"/>
    </location>
</feature>
<feature type="compositionally biased region" description="Basic and acidic residues" evidence="1">
    <location>
        <begin position="89"/>
        <end position="98"/>
    </location>
</feature>
<dbReference type="Proteomes" id="UP000594262">
    <property type="component" value="Unplaced"/>
</dbReference>
<dbReference type="RefSeq" id="XP_066911763.1">
    <property type="nucleotide sequence ID" value="XM_067055662.1"/>
</dbReference>
<organism evidence="2 3">
    <name type="scientific">Clytia hemisphaerica</name>
    <dbReference type="NCBI Taxonomy" id="252671"/>
    <lineage>
        <taxon>Eukaryota</taxon>
        <taxon>Metazoa</taxon>
        <taxon>Cnidaria</taxon>
        <taxon>Hydrozoa</taxon>
        <taxon>Hydroidolina</taxon>
        <taxon>Leptothecata</taxon>
        <taxon>Obeliida</taxon>
        <taxon>Clytiidae</taxon>
        <taxon>Clytia</taxon>
    </lineage>
</organism>
<reference evidence="2" key="1">
    <citation type="submission" date="2021-01" db="UniProtKB">
        <authorList>
            <consortium name="EnsemblMetazoa"/>
        </authorList>
    </citation>
    <scope>IDENTIFICATION</scope>
</reference>
<evidence type="ECO:0000313" key="2">
    <source>
        <dbReference type="EnsemblMetazoa" id="CLYHEMP019797.2"/>
    </source>
</evidence>
<dbReference type="Pfam" id="PF14646">
    <property type="entry name" value="MYCBPAP"/>
    <property type="match status" value="1"/>
</dbReference>
<proteinExistence type="predicted"/>
<keyword evidence="3" id="KW-1185">Reference proteome</keyword>
<evidence type="ECO:0008006" key="4">
    <source>
        <dbReference type="Google" id="ProtNLM"/>
    </source>
</evidence>
<dbReference type="EnsemblMetazoa" id="CLYHEMT019797.2">
    <property type="protein sequence ID" value="CLYHEMP019797.2"/>
    <property type="gene ID" value="CLYHEMG019797"/>
</dbReference>
<dbReference type="PANTHER" id="PTHR48421:SF1">
    <property type="entry name" value="MYCBP-ASSOCIATED PROTEIN"/>
    <property type="match status" value="1"/>
</dbReference>
<feature type="region of interest" description="Disordered" evidence="1">
    <location>
        <begin position="79"/>
        <end position="113"/>
    </location>
</feature>
<dbReference type="OrthoDB" id="10263316at2759"/>
<evidence type="ECO:0000313" key="3">
    <source>
        <dbReference type="Proteomes" id="UP000594262"/>
    </source>
</evidence>
<dbReference type="GeneID" id="136798975"/>
<feature type="region of interest" description="Disordered" evidence="1">
    <location>
        <begin position="1"/>
        <end position="29"/>
    </location>
</feature>
<accession>A0A7M5XC20</accession>
<dbReference type="AlphaFoldDB" id="A0A7M5XC20"/>
<dbReference type="InterPro" id="IPR032707">
    <property type="entry name" value="MYCBPAP"/>
</dbReference>
<feature type="compositionally biased region" description="Polar residues" evidence="1">
    <location>
        <begin position="19"/>
        <end position="29"/>
    </location>
</feature>
<evidence type="ECO:0000256" key="1">
    <source>
        <dbReference type="SAM" id="MobiDB-lite"/>
    </source>
</evidence>
<name>A0A7M5XC20_9CNID</name>
<feature type="region of interest" description="Disordered" evidence="1">
    <location>
        <begin position="756"/>
        <end position="796"/>
    </location>
</feature>
<sequence length="861" mass="98071">MMNNNNKLANKNSKDRTRSPTTPKATAITTYCAVSLDKRGKKGKSVENTAGDVSDELENIESCVNVRGENDELKINQTYLQSNHSPQPPKDRPKESILIRRPLPSSKYKQSKPKEKVFIAKQVQSEESLDISELINSEPLVDTAEVKPFNILGSFNDFKQQAARERQIQLLSAKSSFNATANKKDNKEKTFKTTDDSKNINQSNALRHWEKQMASRRKQQQHLAKKMGTSQEALIMNQSDSYRSVQEERTLIDRSMPLKDYGKGYRVGSEFWKQAEEIGGNQGVSVTLSETEKGNVPSIEHVGHPANIKSEMGNTWSATHRMKNVHFNWWNSSYLNERREYLKDVMDELDPHKPYMDGLEVIGHGLQLPQNVRMNQGDALACFGNNEHLDEDVIDDEEVVDGDFQDDCDVRNIEGERRDPLSCYDDVIPEPIFGPSLLINGQPASWEGSPVEDCNSQVGVETRLSFEANIGELGESVIALTNDGTTVLKFSWKKLPKYDPFGLKKGKPLERFYFDIRDGIILPGQTISIPAVFKSSNAGIFTEQWCLETHPTLCAGRRLLVTLHGVATQLTNMDEHRRILEEEYVRRQNIQMAARIVQEMVRGVSTPPRSPSPPPLLTEEEEFNERNLNLHYNKSAAEDMKKFFVELNPRENWDLSIMTMLKNIENLEEADVINDGEEEKDVEETKEEALNRLNKELVSFNHPVRKPAHRNTYDKCYKVICEAVDRFVLQTMTSRHQLGMPEKEIYVKQEIPVHRGKSRKVVDTQKNTRNDAKSPNKKKEDAGKARTPNAKEKKQAEPLLIAKEESAVIQETKDNTNTAAFVVNETQHANYNKYMDKMYSQVYSCLQDLADDIEAIFALQE</sequence>
<dbReference type="PANTHER" id="PTHR48421">
    <property type="entry name" value="MYCBP-ASSOCIATED PROTEIN"/>
    <property type="match status" value="1"/>
</dbReference>